<evidence type="ECO:0000313" key="2">
    <source>
        <dbReference type="Proteomes" id="UP000440668"/>
    </source>
</evidence>
<protein>
    <submittedName>
        <fullName evidence="1">Uncharacterized protein</fullName>
    </submittedName>
</protein>
<dbReference type="AlphaFoldDB" id="A0A6N7ZNV6"/>
<comment type="caution">
    <text evidence="1">The sequence shown here is derived from an EMBL/GenBank/DDBJ whole genome shotgun (WGS) entry which is preliminary data.</text>
</comment>
<gene>
    <name evidence="1" type="ORF">GJV82_19170</name>
</gene>
<dbReference type="EMBL" id="WMKA01000105">
    <property type="protein sequence ID" value="MTG91040.1"/>
    <property type="molecule type" value="Genomic_DNA"/>
</dbReference>
<organism evidence="1 2">
    <name type="scientific">Cellulosimicrobium composti</name>
    <dbReference type="NCBI Taxonomy" id="2672572"/>
    <lineage>
        <taxon>Bacteria</taxon>
        <taxon>Bacillati</taxon>
        <taxon>Actinomycetota</taxon>
        <taxon>Actinomycetes</taxon>
        <taxon>Micrococcales</taxon>
        <taxon>Promicromonosporaceae</taxon>
        <taxon>Cellulosimicrobium</taxon>
    </lineage>
</organism>
<dbReference type="Proteomes" id="UP000440668">
    <property type="component" value="Unassembled WGS sequence"/>
</dbReference>
<name>A0A6N7ZNV6_9MICO</name>
<evidence type="ECO:0000313" key="1">
    <source>
        <dbReference type="EMBL" id="MTG91040.1"/>
    </source>
</evidence>
<proteinExistence type="predicted"/>
<accession>A0A6N7ZNV6</accession>
<sequence>MTNEPTKALVWPSVVATEFVAARLADAVDPADLAAALRVMRAAAATDLRDLERKMTTDGLGNPIMATEEQRHAQATWSQANDLIDRASGWRDLLNLADSIQQADVVHADQAPAVEDLASGTRVRRTRRDERAAVIVHGTYQAVPEPGQPADGPVREVAVEAATYEGARAMLYEQVRDGERLTGIRVEGRADEHGQGRTP</sequence>
<reference evidence="1 2" key="1">
    <citation type="submission" date="2019-11" db="EMBL/GenBank/DDBJ databases">
        <title>Cellulosimicrobium composti sp. nov. isolated from a compost.</title>
        <authorList>
            <person name="Yang Y."/>
        </authorList>
    </citation>
    <scope>NUCLEOTIDE SEQUENCE [LARGE SCALE GENOMIC DNA]</scope>
    <source>
        <strain evidence="1 2">BIT-GX5</strain>
    </source>
</reference>